<evidence type="ECO:0000259" key="6">
    <source>
        <dbReference type="PROSITE" id="PS50887"/>
    </source>
</evidence>
<dbReference type="Pfam" id="PF08447">
    <property type="entry name" value="PAS_3"/>
    <property type="match status" value="1"/>
</dbReference>
<dbReference type="InterPro" id="IPR001633">
    <property type="entry name" value="EAL_dom"/>
</dbReference>
<evidence type="ECO:0000259" key="5">
    <source>
        <dbReference type="PROSITE" id="PS50883"/>
    </source>
</evidence>
<dbReference type="Proteomes" id="UP001428817">
    <property type="component" value="Unassembled WGS sequence"/>
</dbReference>
<dbReference type="Gene3D" id="3.30.70.270">
    <property type="match status" value="1"/>
</dbReference>
<dbReference type="Pfam" id="PF00563">
    <property type="entry name" value="EAL"/>
    <property type="match status" value="1"/>
</dbReference>
<protein>
    <submittedName>
        <fullName evidence="7">Cyclic Di-GMP phosphodiesterase RmdA</fullName>
    </submittedName>
</protein>
<evidence type="ECO:0000256" key="1">
    <source>
        <dbReference type="SAM" id="Coils"/>
    </source>
</evidence>
<comment type="caution">
    <text evidence="7">The sequence shown here is derived from an EMBL/GenBank/DDBJ whole genome shotgun (WGS) entry which is preliminary data.</text>
</comment>
<feature type="domain" description="PAC" evidence="4">
    <location>
        <begin position="229"/>
        <end position="281"/>
    </location>
</feature>
<dbReference type="SUPFAM" id="SSF141868">
    <property type="entry name" value="EAL domain-like"/>
    <property type="match status" value="1"/>
</dbReference>
<evidence type="ECO:0000256" key="2">
    <source>
        <dbReference type="SAM" id="MobiDB-lite"/>
    </source>
</evidence>
<keyword evidence="1" id="KW-0175">Coiled coil</keyword>
<dbReference type="InterPro" id="IPR043128">
    <property type="entry name" value="Rev_trsase/Diguanyl_cyclase"/>
</dbReference>
<dbReference type="Pfam" id="PF00990">
    <property type="entry name" value="GGDEF"/>
    <property type="match status" value="1"/>
</dbReference>
<dbReference type="SUPFAM" id="SSF55785">
    <property type="entry name" value="PYP-like sensor domain (PAS domain)"/>
    <property type="match status" value="1"/>
</dbReference>
<dbReference type="SMART" id="SM00267">
    <property type="entry name" value="GGDEF"/>
    <property type="match status" value="1"/>
</dbReference>
<gene>
    <name evidence="7" type="primary">rmdA</name>
    <name evidence="7" type="ORF">GCM10023321_67330</name>
</gene>
<dbReference type="PROSITE" id="PS50887">
    <property type="entry name" value="GGDEF"/>
    <property type="match status" value="1"/>
</dbReference>
<evidence type="ECO:0000313" key="8">
    <source>
        <dbReference type="Proteomes" id="UP001428817"/>
    </source>
</evidence>
<dbReference type="PANTHER" id="PTHR44757:SF2">
    <property type="entry name" value="BIOFILM ARCHITECTURE MAINTENANCE PROTEIN MBAA"/>
    <property type="match status" value="1"/>
</dbReference>
<dbReference type="EMBL" id="BAABJP010000043">
    <property type="protein sequence ID" value="GAA5170324.1"/>
    <property type="molecule type" value="Genomic_DNA"/>
</dbReference>
<evidence type="ECO:0000259" key="3">
    <source>
        <dbReference type="PROSITE" id="PS50112"/>
    </source>
</evidence>
<dbReference type="PROSITE" id="PS50113">
    <property type="entry name" value="PAC"/>
    <property type="match status" value="1"/>
</dbReference>
<reference evidence="8" key="1">
    <citation type="journal article" date="2019" name="Int. J. Syst. Evol. Microbiol.">
        <title>The Global Catalogue of Microorganisms (GCM) 10K type strain sequencing project: providing services to taxonomists for standard genome sequencing and annotation.</title>
        <authorList>
            <consortium name="The Broad Institute Genomics Platform"/>
            <consortium name="The Broad Institute Genome Sequencing Center for Infectious Disease"/>
            <person name="Wu L."/>
            <person name="Ma J."/>
        </authorList>
    </citation>
    <scope>NUCLEOTIDE SEQUENCE [LARGE SCALE GENOMIC DNA]</scope>
    <source>
        <strain evidence="8">JCM 18303</strain>
    </source>
</reference>
<feature type="domain" description="GGDEF" evidence="6">
    <location>
        <begin position="312"/>
        <end position="444"/>
    </location>
</feature>
<dbReference type="InterPro" id="IPR035965">
    <property type="entry name" value="PAS-like_dom_sf"/>
</dbReference>
<name>A0ABP9R1B3_9PSEU</name>
<dbReference type="InterPro" id="IPR035919">
    <property type="entry name" value="EAL_sf"/>
</dbReference>
<dbReference type="CDD" id="cd01948">
    <property type="entry name" value="EAL"/>
    <property type="match status" value="1"/>
</dbReference>
<organism evidence="7 8">
    <name type="scientific">Pseudonocardia eucalypti</name>
    <dbReference type="NCBI Taxonomy" id="648755"/>
    <lineage>
        <taxon>Bacteria</taxon>
        <taxon>Bacillati</taxon>
        <taxon>Actinomycetota</taxon>
        <taxon>Actinomycetes</taxon>
        <taxon>Pseudonocardiales</taxon>
        <taxon>Pseudonocardiaceae</taxon>
        <taxon>Pseudonocardia</taxon>
    </lineage>
</organism>
<dbReference type="Gene3D" id="3.30.450.20">
    <property type="entry name" value="PAS domain"/>
    <property type="match status" value="1"/>
</dbReference>
<evidence type="ECO:0000259" key="4">
    <source>
        <dbReference type="PROSITE" id="PS50113"/>
    </source>
</evidence>
<feature type="compositionally biased region" description="Basic and acidic residues" evidence="2">
    <location>
        <begin position="184"/>
        <end position="204"/>
    </location>
</feature>
<evidence type="ECO:0000313" key="7">
    <source>
        <dbReference type="EMBL" id="GAA5170324.1"/>
    </source>
</evidence>
<accession>A0ABP9R1B3</accession>
<feature type="region of interest" description="Disordered" evidence="2">
    <location>
        <begin position="179"/>
        <end position="204"/>
    </location>
</feature>
<dbReference type="PROSITE" id="PS50883">
    <property type="entry name" value="EAL"/>
    <property type="match status" value="1"/>
</dbReference>
<dbReference type="PANTHER" id="PTHR44757">
    <property type="entry name" value="DIGUANYLATE CYCLASE DGCP"/>
    <property type="match status" value="1"/>
</dbReference>
<dbReference type="RefSeq" id="WP_185063600.1">
    <property type="nucleotide sequence ID" value="NZ_BAABJP010000043.1"/>
</dbReference>
<feature type="domain" description="PAS" evidence="3">
    <location>
        <begin position="143"/>
        <end position="225"/>
    </location>
</feature>
<dbReference type="SMART" id="SM00086">
    <property type="entry name" value="PAC"/>
    <property type="match status" value="1"/>
</dbReference>
<proteinExistence type="predicted"/>
<dbReference type="InterPro" id="IPR052155">
    <property type="entry name" value="Biofilm_reg_signaling"/>
</dbReference>
<dbReference type="PROSITE" id="PS50112">
    <property type="entry name" value="PAS"/>
    <property type="match status" value="1"/>
</dbReference>
<dbReference type="CDD" id="cd01949">
    <property type="entry name" value="GGDEF"/>
    <property type="match status" value="1"/>
</dbReference>
<dbReference type="InterPro" id="IPR029787">
    <property type="entry name" value="Nucleotide_cyclase"/>
</dbReference>
<feature type="domain" description="EAL" evidence="5">
    <location>
        <begin position="453"/>
        <end position="712"/>
    </location>
</feature>
<sequence>MSSALAAARFTEEWVGVLGGPTDAEGPAEGPDRGRLAVLASELTGLIRADSWRPEQAQRLGSALARAQRHRPQGLGALPRLVRLHADTLLGESAPPALLDQLLGALATGYARELHEHSLTEHRLRLREARRTHRKVQRALRANEQRFRTVFTELGVGIALIGLDGTVLDVNPTLRGLLGLNPPESERPRIPRQRENHRPRPLTEHVHPADVDTVREDFTRLTLGQHTRLPAEVRFYRTDGTLVWTHVTATLVRDVTGRPDYVIAVIEDITERHHLRTRLRHQAYHDQLTRLPNRALLDAQLRWAFSEHSDVRRVGVCHLDLDGFRKINDSLGHEAADQLLLAVASRLQALAGQHLVARIGGDEFAILVTDPPGVDYLCGLAKDVLAGLRPPLRIGTRQLEVTASMGIAEDSVGETWPGELQRAAESARSWAKTAGGGRWVVFDPHRDAGETSQFALAASVSGAVDRHEFHLLYQPLVELADGALTGVEALVRWRHPELGLLGPAQFIDLAERNGAIVPLGRWVLTEACRQARRWADQFGSGAPYVSVNVAPRQLAEPGWLAEVSDVLAETGLRPDRLQLEITERAVLVDEASATDTLHALRDMGVRLTIDDFGTGYSSLSYLRRLPVHGLKIDGEFIRGLTCEDHAESRDGKIVEALIGMAHALGLQVTAEWVETAAQARWLTNLGCDIGQGNWYGPPITPFELDELLRRPLAG</sequence>
<dbReference type="InterPro" id="IPR000160">
    <property type="entry name" value="GGDEF_dom"/>
</dbReference>
<dbReference type="Gene3D" id="3.20.20.450">
    <property type="entry name" value="EAL domain"/>
    <property type="match status" value="1"/>
</dbReference>
<dbReference type="SMART" id="SM00052">
    <property type="entry name" value="EAL"/>
    <property type="match status" value="1"/>
</dbReference>
<keyword evidence="8" id="KW-1185">Reference proteome</keyword>
<dbReference type="NCBIfam" id="TIGR00229">
    <property type="entry name" value="sensory_box"/>
    <property type="match status" value="1"/>
</dbReference>
<dbReference type="SUPFAM" id="SSF55073">
    <property type="entry name" value="Nucleotide cyclase"/>
    <property type="match status" value="1"/>
</dbReference>
<dbReference type="NCBIfam" id="TIGR00254">
    <property type="entry name" value="GGDEF"/>
    <property type="match status" value="1"/>
</dbReference>
<dbReference type="InterPro" id="IPR001610">
    <property type="entry name" value="PAC"/>
</dbReference>
<dbReference type="InterPro" id="IPR000700">
    <property type="entry name" value="PAS-assoc_C"/>
</dbReference>
<dbReference type="InterPro" id="IPR013655">
    <property type="entry name" value="PAS_fold_3"/>
</dbReference>
<dbReference type="CDD" id="cd00130">
    <property type="entry name" value="PAS"/>
    <property type="match status" value="1"/>
</dbReference>
<dbReference type="InterPro" id="IPR000014">
    <property type="entry name" value="PAS"/>
</dbReference>
<feature type="coiled-coil region" evidence="1">
    <location>
        <begin position="119"/>
        <end position="146"/>
    </location>
</feature>